<accession>A0AAV7X6D3</accession>
<keyword evidence="1" id="KW-0560">Oxidoreductase</keyword>
<dbReference type="Gene3D" id="3.40.50.720">
    <property type="entry name" value="NAD(P)-binding Rossmann-like Domain"/>
    <property type="match status" value="1"/>
</dbReference>
<keyword evidence="2" id="KW-0812">Transmembrane</keyword>
<protein>
    <recommendedName>
        <fullName evidence="5">Retinol dehydrogenase 11-like</fullName>
    </recommendedName>
</protein>
<keyword evidence="2" id="KW-0472">Membrane</keyword>
<dbReference type="PANTHER" id="PTHR43157">
    <property type="entry name" value="PHOSPHATIDYLINOSITOL-GLYCAN BIOSYNTHESIS CLASS F PROTEIN-RELATED"/>
    <property type="match status" value="1"/>
</dbReference>
<proteinExistence type="predicted"/>
<evidence type="ECO:0000256" key="1">
    <source>
        <dbReference type="ARBA" id="ARBA00023002"/>
    </source>
</evidence>
<keyword evidence="4" id="KW-1185">Reference proteome</keyword>
<dbReference type="InterPro" id="IPR002347">
    <property type="entry name" value="SDR_fam"/>
</dbReference>
<dbReference type="SUPFAM" id="SSF51735">
    <property type="entry name" value="NAD(P)-binding Rossmann-fold domains"/>
    <property type="match status" value="1"/>
</dbReference>
<evidence type="ECO:0008006" key="5">
    <source>
        <dbReference type="Google" id="ProtNLM"/>
    </source>
</evidence>
<evidence type="ECO:0000313" key="4">
    <source>
        <dbReference type="Proteomes" id="UP001075354"/>
    </source>
</evidence>
<dbReference type="InterPro" id="IPR036291">
    <property type="entry name" value="NAD(P)-bd_dom_sf"/>
</dbReference>
<evidence type="ECO:0000313" key="3">
    <source>
        <dbReference type="EMBL" id="KAJ1521201.1"/>
    </source>
</evidence>
<dbReference type="AlphaFoldDB" id="A0AAV7X6D3"/>
<dbReference type="EMBL" id="JAPTSV010000013">
    <property type="protein sequence ID" value="KAJ1521201.1"/>
    <property type="molecule type" value="Genomic_DNA"/>
</dbReference>
<keyword evidence="2" id="KW-1133">Transmembrane helix</keyword>
<comment type="caution">
    <text evidence="3">The sequence shown here is derived from an EMBL/GenBank/DDBJ whole genome shotgun (WGS) entry which is preliminary data.</text>
</comment>
<dbReference type="GO" id="GO:0016491">
    <property type="term" value="F:oxidoreductase activity"/>
    <property type="evidence" value="ECO:0007669"/>
    <property type="project" value="UniProtKB-KW"/>
</dbReference>
<organism evidence="3 4">
    <name type="scientific">Megalurothrips usitatus</name>
    <name type="common">bean blossom thrips</name>
    <dbReference type="NCBI Taxonomy" id="439358"/>
    <lineage>
        <taxon>Eukaryota</taxon>
        <taxon>Metazoa</taxon>
        <taxon>Ecdysozoa</taxon>
        <taxon>Arthropoda</taxon>
        <taxon>Hexapoda</taxon>
        <taxon>Insecta</taxon>
        <taxon>Pterygota</taxon>
        <taxon>Neoptera</taxon>
        <taxon>Paraneoptera</taxon>
        <taxon>Thysanoptera</taxon>
        <taxon>Terebrantia</taxon>
        <taxon>Thripoidea</taxon>
        <taxon>Thripidae</taxon>
        <taxon>Megalurothrips</taxon>
    </lineage>
</organism>
<evidence type="ECO:0000256" key="2">
    <source>
        <dbReference type="SAM" id="Phobius"/>
    </source>
</evidence>
<dbReference type="CDD" id="cd05327">
    <property type="entry name" value="retinol-DH_like_SDR_c_like"/>
    <property type="match status" value="1"/>
</dbReference>
<dbReference type="PRINTS" id="PR00081">
    <property type="entry name" value="GDHRDH"/>
</dbReference>
<name>A0AAV7X6D3_9NEOP</name>
<reference evidence="3" key="1">
    <citation type="submission" date="2022-12" db="EMBL/GenBank/DDBJ databases">
        <title>Chromosome-level genome assembly of the bean flower thrips Megalurothrips usitatus.</title>
        <authorList>
            <person name="Ma L."/>
            <person name="Liu Q."/>
            <person name="Li H."/>
            <person name="Cai W."/>
        </authorList>
    </citation>
    <scope>NUCLEOTIDE SEQUENCE</scope>
    <source>
        <strain evidence="3">Cailab_2022a</strain>
    </source>
</reference>
<dbReference type="Proteomes" id="UP001075354">
    <property type="component" value="Chromosome 13"/>
</dbReference>
<gene>
    <name evidence="3" type="ORF">ONE63_002891</name>
</gene>
<dbReference type="PANTHER" id="PTHR43157:SF31">
    <property type="entry name" value="PHOSPHATIDYLINOSITOL-GLYCAN BIOSYNTHESIS CLASS F PROTEIN"/>
    <property type="match status" value="1"/>
</dbReference>
<feature type="transmembrane region" description="Helical" evidence="2">
    <location>
        <begin position="20"/>
        <end position="40"/>
    </location>
</feature>
<sequence length="354" mass="39562">MPWWSSWTSWTSALTSRMTTVGALAVALPVLAALVVVRVLSHRSWGRCHNTAQQRGRVFVVTGANSGLGKETARLLAQRNARVVLACRDMAAAHLACEDIRRTTSLGELIPMQLDLASLESVYTFAQEVLQDFPQVHVLINNAGLSIPDEKQPKTEDGIEMHFGVNYLGHFFLTNLLLERIKESAPSRIVNVSSLLHQQGIIDFDHLSTGPLPTQVNSRLPPAYCNSKLCNVYHAMELGRKVADCDVDVYTLCPGWCYSGLMRNYSFPWYKYLTFIPIAFLFMRSASKGAQCIVHCAVEENLPKNYGSFGFYRNCIPFSSRIQFDPEVAQALWDYSDNLIRTQAPKVVQKALVG</sequence>
<dbReference type="Pfam" id="PF00106">
    <property type="entry name" value="adh_short"/>
    <property type="match status" value="1"/>
</dbReference>